<dbReference type="RefSeq" id="WP_058573421.1">
    <property type="nucleotide sequence ID" value="NZ_LOPV01000588.1"/>
</dbReference>
<reference evidence="3 4" key="1">
    <citation type="submission" date="2015-12" db="EMBL/GenBank/DDBJ databases">
        <title>Haloferax profundi sp. nov. isolated from the Discovery deep brine-seawater interface in the Red Sea.</title>
        <authorList>
            <person name="Zhang G."/>
            <person name="Stingl U."/>
            <person name="Rashid M."/>
        </authorList>
    </citation>
    <scope>NUCLEOTIDE SEQUENCE [LARGE SCALE GENOMIC DNA]</scope>
    <source>
        <strain evidence="3 4">SB29</strain>
    </source>
</reference>
<accession>A0A0W1RJL7</accession>
<evidence type="ECO:0000313" key="4">
    <source>
        <dbReference type="Proteomes" id="UP000053157"/>
    </source>
</evidence>
<name>A0A0W1RJL7_9EURY</name>
<sequence length="152" mass="17397">MVLDVETPGSPDLTNRGTPSELDASEVIEGESDLRRGELEGFFRDGAWSEAFNEWAEYTDLSESEYELVREEGLIEQMDFYWDPVTESLQFEVPVVPEGDVASKIRTELTDLGQTVVEMLEDGYVDWNEKNHSEMVWSEEKSSEEPTMSDRD</sequence>
<dbReference type="EMBL" id="LOPV01000588">
    <property type="protein sequence ID" value="KTG13644.1"/>
    <property type="molecule type" value="Genomic_DNA"/>
</dbReference>
<dbReference type="InterPro" id="IPR058305">
    <property type="entry name" value="DUF7992"/>
</dbReference>
<evidence type="ECO:0000313" key="3">
    <source>
        <dbReference type="EMBL" id="KTG13644.1"/>
    </source>
</evidence>
<evidence type="ECO:0000259" key="2">
    <source>
        <dbReference type="Pfam" id="PF25955"/>
    </source>
</evidence>
<keyword evidence="4" id="KW-1185">Reference proteome</keyword>
<feature type="region of interest" description="Disordered" evidence="1">
    <location>
        <begin position="1"/>
        <end position="30"/>
    </location>
</feature>
<feature type="domain" description="DUF7992" evidence="2">
    <location>
        <begin position="3"/>
        <end position="139"/>
    </location>
</feature>
<comment type="caution">
    <text evidence="3">The sequence shown here is derived from an EMBL/GenBank/DDBJ whole genome shotgun (WGS) entry which is preliminary data.</text>
</comment>
<dbReference type="AlphaFoldDB" id="A0A0W1RJL7"/>
<protein>
    <recommendedName>
        <fullName evidence="2">DUF7992 domain-containing protein</fullName>
    </recommendedName>
</protein>
<evidence type="ECO:0000256" key="1">
    <source>
        <dbReference type="SAM" id="MobiDB-lite"/>
    </source>
</evidence>
<organism evidence="3 4">
    <name type="scientific">Haloferax profundi</name>
    <dbReference type="NCBI Taxonomy" id="1544718"/>
    <lineage>
        <taxon>Archaea</taxon>
        <taxon>Methanobacteriati</taxon>
        <taxon>Methanobacteriota</taxon>
        <taxon>Stenosarchaea group</taxon>
        <taxon>Halobacteria</taxon>
        <taxon>Halobacteriales</taxon>
        <taxon>Haloferacaceae</taxon>
        <taxon>Haloferax</taxon>
    </lineage>
</organism>
<dbReference type="Proteomes" id="UP000053157">
    <property type="component" value="Unassembled WGS sequence"/>
</dbReference>
<proteinExistence type="predicted"/>
<dbReference type="Pfam" id="PF25955">
    <property type="entry name" value="DUF7992"/>
    <property type="match status" value="1"/>
</dbReference>
<dbReference type="OrthoDB" id="165952at2157"/>
<gene>
    <name evidence="3" type="ORF">AUR66_19320</name>
</gene>